<dbReference type="AlphaFoldDB" id="A0A1B6DMI7"/>
<protein>
    <submittedName>
        <fullName evidence="1">Uncharacterized protein</fullName>
    </submittedName>
</protein>
<sequence length="113" mass="12768">MASVKFPTREMIVGHDSGNDVEYSSSNTEEKVNCLIDAVSSNEAHKSTNYDNGESNICSCNQEMIHLACFFSSVIMDYQNSNSKDQFRQLNDGQSANGHFELIFFWIKNLKLT</sequence>
<organism evidence="1">
    <name type="scientific">Clastoptera arizonana</name>
    <name type="common">Arizona spittle bug</name>
    <dbReference type="NCBI Taxonomy" id="38151"/>
    <lineage>
        <taxon>Eukaryota</taxon>
        <taxon>Metazoa</taxon>
        <taxon>Ecdysozoa</taxon>
        <taxon>Arthropoda</taxon>
        <taxon>Hexapoda</taxon>
        <taxon>Insecta</taxon>
        <taxon>Pterygota</taxon>
        <taxon>Neoptera</taxon>
        <taxon>Paraneoptera</taxon>
        <taxon>Hemiptera</taxon>
        <taxon>Auchenorrhyncha</taxon>
        <taxon>Cercopoidea</taxon>
        <taxon>Clastopteridae</taxon>
        <taxon>Clastoptera</taxon>
    </lineage>
</organism>
<proteinExistence type="predicted"/>
<gene>
    <name evidence="1" type="ORF">g.20697</name>
</gene>
<reference evidence="1" key="1">
    <citation type="submission" date="2015-12" db="EMBL/GenBank/DDBJ databases">
        <title>De novo transcriptome assembly of four potential Pierce s Disease insect vectors from Arizona vineyards.</title>
        <authorList>
            <person name="Tassone E.E."/>
        </authorList>
    </citation>
    <scope>NUCLEOTIDE SEQUENCE</scope>
</reference>
<accession>A0A1B6DMI7</accession>
<name>A0A1B6DMI7_9HEMI</name>
<evidence type="ECO:0000313" key="1">
    <source>
        <dbReference type="EMBL" id="JAS26877.1"/>
    </source>
</evidence>
<dbReference type="EMBL" id="GEDC01010421">
    <property type="protein sequence ID" value="JAS26877.1"/>
    <property type="molecule type" value="Transcribed_RNA"/>
</dbReference>